<evidence type="ECO:0000313" key="2">
    <source>
        <dbReference type="Proteomes" id="UP000677804"/>
    </source>
</evidence>
<reference evidence="1 2" key="1">
    <citation type="submission" date="2021-05" db="EMBL/GenBank/DDBJ databases">
        <title>Novel species in genus Cellulomonas.</title>
        <authorList>
            <person name="Zhang G."/>
        </authorList>
    </citation>
    <scope>NUCLEOTIDE SEQUENCE [LARGE SCALE GENOMIC DNA]</scope>
    <source>
        <strain evidence="2">zg-ZUI222</strain>
    </source>
</reference>
<keyword evidence="2" id="KW-1185">Reference proteome</keyword>
<name>A0ABX8D376_9CELL</name>
<gene>
    <name evidence="1" type="ORF">KG103_15775</name>
</gene>
<dbReference type="EMBL" id="CP074405">
    <property type="protein sequence ID" value="QVI61879.1"/>
    <property type="molecule type" value="Genomic_DNA"/>
</dbReference>
<dbReference type="Proteomes" id="UP000677804">
    <property type="component" value="Chromosome"/>
</dbReference>
<accession>A0ABX8D376</accession>
<dbReference type="GO" id="GO:0016301">
    <property type="term" value="F:kinase activity"/>
    <property type="evidence" value="ECO:0007669"/>
    <property type="project" value="UniProtKB-KW"/>
</dbReference>
<dbReference type="RefSeq" id="WP_207339453.1">
    <property type="nucleotide sequence ID" value="NZ_CP074405.1"/>
</dbReference>
<dbReference type="InterPro" id="IPR027417">
    <property type="entry name" value="P-loop_NTPase"/>
</dbReference>
<dbReference type="SUPFAM" id="SSF52540">
    <property type="entry name" value="P-loop containing nucleoside triphosphate hydrolases"/>
    <property type="match status" value="1"/>
</dbReference>
<evidence type="ECO:0000313" key="1">
    <source>
        <dbReference type="EMBL" id="QVI61879.1"/>
    </source>
</evidence>
<keyword evidence="1" id="KW-0808">Transferase</keyword>
<keyword evidence="1" id="KW-0418">Kinase</keyword>
<proteinExistence type="predicted"/>
<protein>
    <submittedName>
        <fullName evidence="1">Uridine kinase</fullName>
    </submittedName>
</protein>
<organism evidence="1 2">
    <name type="scientific">Cellulomonas wangleii</name>
    <dbReference type="NCBI Taxonomy" id="2816956"/>
    <lineage>
        <taxon>Bacteria</taxon>
        <taxon>Bacillati</taxon>
        <taxon>Actinomycetota</taxon>
        <taxon>Actinomycetes</taxon>
        <taxon>Micrococcales</taxon>
        <taxon>Cellulomonadaceae</taxon>
        <taxon>Cellulomonas</taxon>
    </lineage>
</organism>
<dbReference type="Gene3D" id="3.40.50.300">
    <property type="entry name" value="P-loop containing nucleotide triphosphate hydrolases"/>
    <property type="match status" value="1"/>
</dbReference>
<sequence length="238" mass="25750">MAGDLDLVVARMLDALPRGRRALVAVDGIGAAGKTTLTARLAARVPDRPVVVLHADDFFHPSAVRHARGRMSPEGFWLDAYDYRALIDLALAPLGPGGDGRYVTASFDRERDRTAPAPTLRAPDDALVLVEGTFLHRDELWHRWDWSMYLHVPFDVGAHRMVARDGVDPDATRGPLARYAGAQQLYLAAAEPWRRASLVVGTTGDPRIIDPAEVARSVQPVPAGRPRVEVAGDGTGAA</sequence>